<gene>
    <name evidence="1" type="ORF">FDA38_24780</name>
</gene>
<evidence type="ECO:0000313" key="1">
    <source>
        <dbReference type="EMBL" id="TKK78296.1"/>
    </source>
</evidence>
<proteinExistence type="predicted"/>
<name>A0A4U3LU90_9ACTN</name>
<accession>A0A4U3LU90</accession>
<dbReference type="OrthoDB" id="3322410at2"/>
<keyword evidence="1" id="KW-0808">Transferase</keyword>
<keyword evidence="2" id="KW-1185">Reference proteome</keyword>
<dbReference type="GO" id="GO:0008194">
    <property type="term" value="F:UDP-glycosyltransferase activity"/>
    <property type="evidence" value="ECO:0007669"/>
    <property type="project" value="InterPro"/>
</dbReference>
<organism evidence="1 2">
    <name type="scientific">Kribbella jiaozuonensis</name>
    <dbReference type="NCBI Taxonomy" id="2575441"/>
    <lineage>
        <taxon>Bacteria</taxon>
        <taxon>Bacillati</taxon>
        <taxon>Actinomycetota</taxon>
        <taxon>Actinomycetes</taxon>
        <taxon>Propionibacteriales</taxon>
        <taxon>Kribbellaceae</taxon>
        <taxon>Kribbella</taxon>
    </lineage>
</organism>
<dbReference type="Proteomes" id="UP000305836">
    <property type="component" value="Unassembled WGS sequence"/>
</dbReference>
<dbReference type="SUPFAM" id="SSF53756">
    <property type="entry name" value="UDP-Glycosyltransferase/glycogen phosphorylase"/>
    <property type="match status" value="1"/>
</dbReference>
<dbReference type="InterPro" id="IPR050426">
    <property type="entry name" value="Glycosyltransferase_28"/>
</dbReference>
<comment type="caution">
    <text evidence="1">The sequence shown here is derived from an EMBL/GenBank/DDBJ whole genome shotgun (WGS) entry which is preliminary data.</text>
</comment>
<protein>
    <submittedName>
        <fullName evidence="1">Glycosyltransferase family 1 protein</fullName>
    </submittedName>
</protein>
<dbReference type="AlphaFoldDB" id="A0A4U3LU90"/>
<dbReference type="PANTHER" id="PTHR48050">
    <property type="entry name" value="STEROL 3-BETA-GLUCOSYLTRANSFERASE"/>
    <property type="match status" value="1"/>
</dbReference>
<dbReference type="GO" id="GO:0017000">
    <property type="term" value="P:antibiotic biosynthetic process"/>
    <property type="evidence" value="ECO:0007669"/>
    <property type="project" value="UniProtKB-ARBA"/>
</dbReference>
<dbReference type="InterPro" id="IPR002213">
    <property type="entry name" value="UDP_glucos_trans"/>
</dbReference>
<dbReference type="Gene3D" id="3.40.50.2000">
    <property type="entry name" value="Glycogen Phosphorylase B"/>
    <property type="match status" value="2"/>
</dbReference>
<dbReference type="PANTHER" id="PTHR48050:SF13">
    <property type="entry name" value="STEROL 3-BETA-GLUCOSYLTRANSFERASE UGT80A2"/>
    <property type="match status" value="1"/>
</dbReference>
<dbReference type="Pfam" id="PF00201">
    <property type="entry name" value="UDPGT"/>
    <property type="match status" value="1"/>
</dbReference>
<sequence length="412" mass="43948">MICLLPHCAYLSETSRMLELHRALTALGIEVRVATHGGPHERLLTEAGIEYDVIGPGLSATRAAAFVGSAVGLGDPRQSMYDDAEIRTYIAAEAEYFRAHGITVAVTGFTLTTLLSSRLTGVRVITEHAGSFVPPVFERRLLPAPTHPVDPRLKHAPDWLARFLINRSPNRITAYCGGFNRVASELGVEQIPSLAALLLGDLSLVPEVPEVLGISAADLAAWTPGKGYRAGARLRAVGPLFAQLNLPMPARVQSFLDRPGPTIYLAMTSTPPAQVRTAIAELSRLDVRILVAGTIHDLGDLATDRILIDGVLPSHLVMPQVDLAVTTGGQGSVQTAMASGTPLLGIPLHIEQDLNIVLVERLGAARRASTLTELATQMLDTETHHEAAERIQKLYAAANGPADAAEAIAEQL</sequence>
<dbReference type="EMBL" id="SZPZ01000003">
    <property type="protein sequence ID" value="TKK78296.1"/>
    <property type="molecule type" value="Genomic_DNA"/>
</dbReference>
<evidence type="ECO:0000313" key="2">
    <source>
        <dbReference type="Proteomes" id="UP000305836"/>
    </source>
</evidence>
<dbReference type="RefSeq" id="WP_137256448.1">
    <property type="nucleotide sequence ID" value="NZ_JBHSPQ010000002.1"/>
</dbReference>
<reference evidence="1 2" key="1">
    <citation type="submission" date="2019-04" db="EMBL/GenBank/DDBJ databases">
        <title>Kribbella sp. NEAU-THZ 27 nov., a novel actinomycete isolated from soil.</title>
        <authorList>
            <person name="Duan L."/>
        </authorList>
    </citation>
    <scope>NUCLEOTIDE SEQUENCE [LARGE SCALE GENOMIC DNA]</scope>
    <source>
        <strain evidence="2">NEAU-THZ27</strain>
    </source>
</reference>